<dbReference type="AlphaFoldDB" id="A0A1E5UBP3"/>
<evidence type="ECO:0000256" key="1">
    <source>
        <dbReference type="SAM" id="SignalP"/>
    </source>
</evidence>
<dbReference type="RefSeq" id="WP_069800412.1">
    <property type="nucleotide sequence ID" value="NZ_CP034157.1"/>
</dbReference>
<name>A0A1E5UBP3_9FLAO</name>
<dbReference type="Gene3D" id="3.30.1150.10">
    <property type="match status" value="1"/>
</dbReference>
<proteinExistence type="predicted"/>
<reference evidence="2 3" key="1">
    <citation type="submission" date="2016-09" db="EMBL/GenBank/DDBJ databases">
        <authorList>
            <person name="Capua I."/>
            <person name="De Benedictis P."/>
            <person name="Joannis T."/>
            <person name="Lombin L.H."/>
            <person name="Cattoli G."/>
        </authorList>
    </citation>
    <scope>NUCLEOTIDE SEQUENCE [LARGE SCALE GENOMIC DNA]</scope>
    <source>
        <strain evidence="2 3">NRS-1</strain>
    </source>
</reference>
<dbReference type="OrthoDB" id="1248898at2"/>
<evidence type="ECO:0000313" key="3">
    <source>
        <dbReference type="Proteomes" id="UP000095601"/>
    </source>
</evidence>
<organism evidence="2 3">
    <name type="scientific">Cloacibacterium normanense</name>
    <dbReference type="NCBI Taxonomy" id="237258"/>
    <lineage>
        <taxon>Bacteria</taxon>
        <taxon>Pseudomonadati</taxon>
        <taxon>Bacteroidota</taxon>
        <taxon>Flavobacteriia</taxon>
        <taxon>Flavobacteriales</taxon>
        <taxon>Weeksellaceae</taxon>
    </lineage>
</organism>
<feature type="chain" id="PRO_5009186863" description="TonB C-terminal domain-containing protein" evidence="1">
    <location>
        <begin position="20"/>
        <end position="162"/>
    </location>
</feature>
<feature type="signal peptide" evidence="1">
    <location>
        <begin position="1"/>
        <end position="19"/>
    </location>
</feature>
<dbReference type="STRING" id="237258.SAMN04489756_105122"/>
<accession>A0A1E5UBP3</accession>
<comment type="caution">
    <text evidence="2">The sequence shown here is derived from an EMBL/GenBank/DDBJ whole genome shotgun (WGS) entry which is preliminary data.</text>
</comment>
<keyword evidence="3" id="KW-1185">Reference proteome</keyword>
<dbReference type="Proteomes" id="UP000095601">
    <property type="component" value="Unassembled WGS sequence"/>
</dbReference>
<keyword evidence="1" id="KW-0732">Signal</keyword>
<protein>
    <recommendedName>
        <fullName evidence="4">TonB C-terminal domain-containing protein</fullName>
    </recommendedName>
</protein>
<dbReference type="KEGG" id="cnr:EB819_10445"/>
<gene>
    <name evidence="2" type="ORF">BHF72_0695</name>
</gene>
<dbReference type="EMBL" id="MKGI01000078">
    <property type="protein sequence ID" value="OEL10331.1"/>
    <property type="molecule type" value="Genomic_DNA"/>
</dbReference>
<evidence type="ECO:0008006" key="4">
    <source>
        <dbReference type="Google" id="ProtNLM"/>
    </source>
</evidence>
<evidence type="ECO:0000313" key="2">
    <source>
        <dbReference type="EMBL" id="OEL10331.1"/>
    </source>
</evidence>
<sequence length="162" mass="18519">MKKFLLLVMMTFSFGFVSAQYLVEDNDITENSKEFGRADISLDMNNPLEFYRLKCANATYAQYIGGENGFKDKLFKNLKASLSNNLYSVNGTFDFIFYIDKEGNLKDFALKPEVPNSNLLQTDIKNAVKAMNQKWLPATCDGAKVDSKIRLKVNFRTDLFDM</sequence>